<name>A0A8R1HHZ8_CAEJA</name>
<dbReference type="AlphaFoldDB" id="A0A8R1HHZ8"/>
<protein>
    <submittedName>
        <fullName evidence="2">Uncharacterized protein</fullName>
    </submittedName>
</protein>
<evidence type="ECO:0000313" key="2">
    <source>
        <dbReference type="EnsemblMetazoa" id="CJA02206.1"/>
    </source>
</evidence>
<keyword evidence="1" id="KW-1133">Transmembrane helix</keyword>
<feature type="transmembrane region" description="Helical" evidence="1">
    <location>
        <begin position="57"/>
        <end position="81"/>
    </location>
</feature>
<organism evidence="2 3">
    <name type="scientific">Caenorhabditis japonica</name>
    <dbReference type="NCBI Taxonomy" id="281687"/>
    <lineage>
        <taxon>Eukaryota</taxon>
        <taxon>Metazoa</taxon>
        <taxon>Ecdysozoa</taxon>
        <taxon>Nematoda</taxon>
        <taxon>Chromadorea</taxon>
        <taxon>Rhabditida</taxon>
        <taxon>Rhabditina</taxon>
        <taxon>Rhabditomorpha</taxon>
        <taxon>Rhabditoidea</taxon>
        <taxon>Rhabditidae</taxon>
        <taxon>Peloderinae</taxon>
        <taxon>Caenorhabditis</taxon>
    </lineage>
</organism>
<reference evidence="3" key="1">
    <citation type="submission" date="2010-08" db="EMBL/GenBank/DDBJ databases">
        <authorList>
            <consortium name="Caenorhabditis japonica Sequencing Consortium"/>
            <person name="Wilson R.K."/>
        </authorList>
    </citation>
    <scope>NUCLEOTIDE SEQUENCE [LARGE SCALE GENOMIC DNA]</scope>
    <source>
        <strain evidence="3">DF5081</strain>
    </source>
</reference>
<keyword evidence="1" id="KW-0472">Membrane</keyword>
<accession>A0A8R1HHZ8</accession>
<dbReference type="Proteomes" id="UP000005237">
    <property type="component" value="Unassembled WGS sequence"/>
</dbReference>
<reference evidence="2" key="2">
    <citation type="submission" date="2022-06" db="UniProtKB">
        <authorList>
            <consortium name="EnsemblMetazoa"/>
        </authorList>
    </citation>
    <scope>IDENTIFICATION</scope>
    <source>
        <strain evidence="2">DF5081</strain>
    </source>
</reference>
<keyword evidence="1" id="KW-0812">Transmembrane</keyword>
<sequence>MILICAHILGVITYLHLMVTVRSTVSAMTALTSLAFLYLITFILSESYELSRSTLPAILVALVINMCYCVATWLLVLGYFLQELYFEYFAFGNVILKVTPFRANQVSVHRGVKKLDGHRIELIQTQNEYFDKLKSSWG</sequence>
<evidence type="ECO:0000313" key="3">
    <source>
        <dbReference type="Proteomes" id="UP000005237"/>
    </source>
</evidence>
<keyword evidence="3" id="KW-1185">Reference proteome</keyword>
<proteinExistence type="predicted"/>
<evidence type="ECO:0000256" key="1">
    <source>
        <dbReference type="SAM" id="Phobius"/>
    </source>
</evidence>
<dbReference type="EnsemblMetazoa" id="CJA02206.1">
    <property type="protein sequence ID" value="CJA02206.1"/>
    <property type="gene ID" value="WBGene00121410"/>
</dbReference>
<feature type="transmembrane region" description="Helical" evidence="1">
    <location>
        <begin position="27"/>
        <end position="45"/>
    </location>
</feature>